<dbReference type="PANTHER" id="PTHR16206">
    <property type="entry name" value="DEP DOMAIN-CONTAINING"/>
    <property type="match status" value="1"/>
</dbReference>
<name>A0A267FGS8_9PLAT</name>
<feature type="region of interest" description="Disordered" evidence="1">
    <location>
        <begin position="147"/>
        <end position="190"/>
    </location>
</feature>
<organism evidence="3 4">
    <name type="scientific">Macrostomum lignano</name>
    <dbReference type="NCBI Taxonomy" id="282301"/>
    <lineage>
        <taxon>Eukaryota</taxon>
        <taxon>Metazoa</taxon>
        <taxon>Spiralia</taxon>
        <taxon>Lophotrochozoa</taxon>
        <taxon>Platyhelminthes</taxon>
        <taxon>Rhabditophora</taxon>
        <taxon>Macrostomorpha</taxon>
        <taxon>Macrostomida</taxon>
        <taxon>Macrostomidae</taxon>
        <taxon>Macrostomum</taxon>
    </lineage>
</organism>
<dbReference type="GO" id="GO:0035556">
    <property type="term" value="P:intracellular signal transduction"/>
    <property type="evidence" value="ECO:0007669"/>
    <property type="project" value="InterPro"/>
</dbReference>
<dbReference type="PROSITE" id="PS50186">
    <property type="entry name" value="DEP"/>
    <property type="match status" value="1"/>
</dbReference>
<keyword evidence="4" id="KW-1185">Reference proteome</keyword>
<reference evidence="3 4" key="1">
    <citation type="submission" date="2017-06" db="EMBL/GenBank/DDBJ databases">
        <title>A platform for efficient transgenesis in Macrostomum lignano, a flatworm model organism for stem cell research.</title>
        <authorList>
            <person name="Berezikov E."/>
        </authorList>
    </citation>
    <scope>NUCLEOTIDE SEQUENCE [LARGE SCALE GENOMIC DNA]</scope>
    <source>
        <strain evidence="3">DV1</strain>
        <tissue evidence="3">Whole organism</tissue>
    </source>
</reference>
<protein>
    <recommendedName>
        <fullName evidence="2">DEP domain-containing protein</fullName>
    </recommendedName>
</protein>
<feature type="compositionally biased region" description="Low complexity" evidence="1">
    <location>
        <begin position="175"/>
        <end position="184"/>
    </location>
</feature>
<comment type="caution">
    <text evidence="3">The sequence shown here is derived from an EMBL/GenBank/DDBJ whole genome shotgun (WGS) entry which is preliminary data.</text>
</comment>
<dbReference type="EMBL" id="NIVC01001097">
    <property type="protein sequence ID" value="PAA72357.1"/>
    <property type="molecule type" value="Genomic_DNA"/>
</dbReference>
<dbReference type="InterPro" id="IPR036390">
    <property type="entry name" value="WH_DNA-bd_sf"/>
</dbReference>
<dbReference type="InterPro" id="IPR036388">
    <property type="entry name" value="WH-like_DNA-bd_sf"/>
</dbReference>
<accession>A0A267FGS8</accession>
<dbReference type="Gene3D" id="1.10.10.10">
    <property type="entry name" value="Winged helix-like DNA-binding domain superfamily/Winged helix DNA-binding domain"/>
    <property type="match status" value="1"/>
</dbReference>
<evidence type="ECO:0000256" key="1">
    <source>
        <dbReference type="SAM" id="MobiDB-lite"/>
    </source>
</evidence>
<dbReference type="SUPFAM" id="SSF46785">
    <property type="entry name" value="Winged helix' DNA-binding domain"/>
    <property type="match status" value="1"/>
</dbReference>
<dbReference type="AlphaFoldDB" id="A0A267FGS8"/>
<feature type="compositionally biased region" description="Low complexity" evidence="1">
    <location>
        <begin position="147"/>
        <end position="164"/>
    </location>
</feature>
<dbReference type="Proteomes" id="UP000215902">
    <property type="component" value="Unassembled WGS sequence"/>
</dbReference>
<dbReference type="SMART" id="SM00049">
    <property type="entry name" value="DEP"/>
    <property type="match status" value="1"/>
</dbReference>
<feature type="domain" description="DEP" evidence="2">
    <location>
        <begin position="20"/>
        <end position="110"/>
    </location>
</feature>
<sequence>MDMHGPYKATKLWNDIIRTFRTSMPVGRHRKGVRVFDNCFQGSDAVDWLQLHLSKNPSFGSNVGRHQVVQLLGKFHKSGVFHDVRGGGGNSKYDTEPFEDSSSRLYKFSLVETTLSPLSARQPITAMDRSVGRRSLRAGPSWSVRKATSLSASSSASGGAACATPVRRPPEPREPQQQLPQAQPGSGGAAGQEEEDLAYIWLDSALTRMRELLELCSIDALTDARQLRADFVRDNLTSAGQAGDPADSLPAWVSNAVRCLARWPDTGMPSLPSYEGFELEIFAELCEFFEGRDAEPLVPPDLRDLFINVLALADNLASERAAHDAAARRRHRRRFRRHPIGAPAMTSSCAEIMRQLTAPGASATDDADCSDANWSLMNQPRCRLARVCHSDCEFDAEDDGEDADDFAACRRRRRHWPRRSPLRRSATSEADGLGREQELLQSVQDPGNAADGGVHPLDGDSLLASGLQLAALFLPPSRRRRLHQLLRAMHKLGANPRLRLDPVLPTAHVVLHSLASCVLRRKPEVREPRHPQSEQPDVFALQLVSFMTDHYSMIFRPPADLRECIEARLAAVRELQLSRQSSAATAATAKTAAPSQSELTQKQQFCSRIPAEQFSLSGRLASDQALLNLLEGLLSDENLPAREKRRKLRLFKESHPHVYAARFPDAEVERSVLDSLRGPPAAPGLLGRTIAALRNWRL</sequence>
<proteinExistence type="predicted"/>
<dbReference type="Pfam" id="PF00610">
    <property type="entry name" value="DEP"/>
    <property type="match status" value="1"/>
</dbReference>
<dbReference type="OrthoDB" id="524326at2759"/>
<evidence type="ECO:0000313" key="4">
    <source>
        <dbReference type="Proteomes" id="UP000215902"/>
    </source>
</evidence>
<evidence type="ECO:0000259" key="2">
    <source>
        <dbReference type="PROSITE" id="PS50186"/>
    </source>
</evidence>
<dbReference type="STRING" id="282301.A0A267FGS8"/>
<evidence type="ECO:0000313" key="3">
    <source>
        <dbReference type="EMBL" id="PAA72357.1"/>
    </source>
</evidence>
<gene>
    <name evidence="3" type="ORF">BOX15_Mlig020356g1</name>
</gene>
<dbReference type="InterPro" id="IPR000591">
    <property type="entry name" value="DEP_dom"/>
</dbReference>
<dbReference type="PANTHER" id="PTHR16206:SF4">
    <property type="entry name" value="PROTEIN LET-99"/>
    <property type="match status" value="1"/>
</dbReference>